<protein>
    <recommendedName>
        <fullName evidence="3">Lipoprotein</fullName>
    </recommendedName>
</protein>
<sequence length="273" mass="32677">MKTSYILFASCLFLFSCKKEPIAIDVPWQISLDDSQAINYSVSDTLEKYNNDVDDVINKAQFLSFMANLKAMAKDSVHVKEYLREAFKIDSAGVCKNLLKPIHKYLLLERPDRNTSMSPILDYEMDYVIELFKKCNFQIPERKQVSEENARFLYWWSYIRVRDQWFRVPQREADWNVQTRIDEENQKIFDQIFTEKNFPQEKYFETGLQVLLLHANNADWTYKWLKFYLDTKNADSKTYMFVSHFNNRSFVSNDPRIREIVIAYEDLYKNSIQ</sequence>
<evidence type="ECO:0000313" key="1">
    <source>
        <dbReference type="EMBL" id="MCG2418248.1"/>
    </source>
</evidence>
<accession>A0A9X1U267</accession>
<dbReference type="Proteomes" id="UP001139461">
    <property type="component" value="Unassembled WGS sequence"/>
</dbReference>
<gene>
    <name evidence="1" type="ORF">K8089_04370</name>
</gene>
<evidence type="ECO:0000313" key="2">
    <source>
        <dbReference type="Proteomes" id="UP001139461"/>
    </source>
</evidence>
<dbReference type="RefSeq" id="WP_237602062.1">
    <property type="nucleotide sequence ID" value="NZ_JAIRBA010000005.1"/>
</dbReference>
<name>A0A9X1U267_9FLAO</name>
<comment type="caution">
    <text evidence="1">The sequence shown here is derived from an EMBL/GenBank/DDBJ whole genome shotgun (WGS) entry which is preliminary data.</text>
</comment>
<keyword evidence="2" id="KW-1185">Reference proteome</keyword>
<organism evidence="1 2">
    <name type="scientific">Aequorivita vitellina</name>
    <dbReference type="NCBI Taxonomy" id="2874475"/>
    <lineage>
        <taxon>Bacteria</taxon>
        <taxon>Pseudomonadati</taxon>
        <taxon>Bacteroidota</taxon>
        <taxon>Flavobacteriia</taxon>
        <taxon>Flavobacteriales</taxon>
        <taxon>Flavobacteriaceae</taxon>
        <taxon>Aequorivita</taxon>
    </lineage>
</organism>
<dbReference type="EMBL" id="JAIRBA010000005">
    <property type="protein sequence ID" value="MCG2418248.1"/>
    <property type="molecule type" value="Genomic_DNA"/>
</dbReference>
<proteinExistence type="predicted"/>
<dbReference type="AlphaFoldDB" id="A0A9X1U267"/>
<reference evidence="1" key="1">
    <citation type="submission" date="2021-09" db="EMBL/GenBank/DDBJ databases">
        <title>Genome of Aequorivita sp. strain F47161.</title>
        <authorList>
            <person name="Wang Y."/>
        </authorList>
    </citation>
    <scope>NUCLEOTIDE SEQUENCE</scope>
    <source>
        <strain evidence="1">F47161</strain>
    </source>
</reference>
<dbReference type="PROSITE" id="PS51257">
    <property type="entry name" value="PROKAR_LIPOPROTEIN"/>
    <property type="match status" value="1"/>
</dbReference>
<evidence type="ECO:0008006" key="3">
    <source>
        <dbReference type="Google" id="ProtNLM"/>
    </source>
</evidence>